<dbReference type="Pfam" id="PF00353">
    <property type="entry name" value="HemolysinCabind"/>
    <property type="match status" value="3"/>
</dbReference>
<keyword evidence="3" id="KW-1185">Reference proteome</keyword>
<sequence length="1841" mass="184213">MSAANLLQVVQTITDADGDHVTTPLDLGAGVFTIQDSGPTAGTVTGPTDTLVLDETRPVGTDTAGGTAPTGLDTVTADFSNNFTGGSYGSDGAGNTAYTLKLTGANVASGLYALDPTDTDPAHFGQGAQIVLNQVGDTITGSVGATTYFTITIDETTGIVTFTQLNNIWHSDPTNPDDAATLTLSAANLLQVVQTITDADGDHVATPLDLGSGVFTIQDSGPTAGTVIAAADTLVLDETRPVGTDTAGGTAPTGLDAVTADFSNNFTGGSYGSDGPGNTAYTLKLTGVNVASGLYALDPTDTDPAHFGQGAQIVLNQVGDTITGSVGATTYFTITINETTGIVTFTQSNNIWHSDPTNPDDAATLTLSSANLLQVVQTITDADGDHVTTPLNLGSGVFTIQDSGPTAGTVIAAADTLVLDETRPVGTDTAGGTAPTGLDTVTADFSNNFSAGSYGSDGPGNTAYTLKLTGVNVASGLYALDPTDTDPAHFGQGAQIVLNQVGDTITGSVGATTYFTITINETTGIVTFTQSNNIWHSDPTNPDDAATLTLSSANLLQVVQTITDADGDHVATPLDLGSGVFTIQDSGPTAGTVTGPTDTLVLDETRPVGTDTAGSTAPTGLASVTADFSNNFTGGSYGSDGAGNTAYTLKLTGVNVLSGLFALDPTDTNPAHFGQGAQIVLNQVGDTITGSVGATTYFTITIDETTGIVTFTQVNNIWHSDPNNPDDAATLTLSAANLLQVVQTITDADGDHATTPLDLGAGVFTIQDSGPTAGTVTGPTDTLVLDETRPVGTDTAGGTTPTGLASVTADFSNNFTAGSYGSDGAGNTAYTLKLTGVNVLSGLYALDPTDTDPAHFGQGAQIVLNQVGDTITGSVGATTYFTITINETTGIVTFTQVNNIWHADPTNPDDAATLTLSAANLLQVVQTITDADGDHVTTPLNLGTGVFTIQDSGPTAGTVTGPTDTLVLDETRPVGTDTAGGTTPTGLASVTADFSNNFTGGSYGSDGPGNTAYTLKLTGANVASGLYALDATDKTTADGDGIGQGAQIVLNQSGNTIIGSVGATVYFTITIDPTTGIVTFTQSNNIWHSDPNNPDDAATLTLSAANLLQVVQTITDADGDSVSTSLDLGTGVFTIQDSGPTAPTATVSAATLGVDETPGVQTIGGASDVVGSTAITFNGSATTVAGLFATVASKGVDTDVSSAVLDNGALSFASTGASSVLSLTGGSYGSDGAGSTVYALSLLSAASGLTLTDGTAITLSLDGSGRIIGTVGADAANPSLTGQTAFAIAIDPTTGQLYVADYLSLHHNSTASPNDVLTMAAGKIGATVTLTDADGDHVTASADISTHISFLDDGPTLGAFVNGTLPNDIGSVNGTFAVNFGADGFGGFTLTGPAISGITYSTVALTDAGGHVIGSELIGSAGATQVFDLKVFEDGTYTFDLLHPQASTSVSSSLTNLASGHVPWAELSDGSIEFTSPGDINSSTNGLGVGNNFLNGGETFTMEFHVPGTGVGVDDAPGTNPQFVDAVNFTINSGNPGDMVSWIATDTVHGTTQSGTATVDASGTHLLIDPTISFNTLQITGVGNESIRLLAASISKTVLPSDQNLTFGIVATDGDGDSTASSLLGIHVVAGDSSGNFTLTGGATADVIATSSHTDTVNGGAGTDIVDYRDDTVGVTVNLTTGLGSGGAGSTAVGDTYTSIEGILGGSGNDTLTGLAAGGTYFDGGAGSDTLNGGAGNDTFVLTLNGGGHDTINNFNGLSDQIFVNLGDNLSIGQASTVDASNFHVGDETQAATWNGGTGKEFVFNTTTHELWYSANGTGTDKVDLAHVSTGVPAAANVHVY</sequence>
<proteinExistence type="predicted"/>
<gene>
    <name evidence="2" type="ORF">WDK88_28735</name>
</gene>
<feature type="domain" description="DUF5801" evidence="1">
    <location>
        <begin position="1191"/>
        <end position="1345"/>
    </location>
</feature>
<organism evidence="2 3">
    <name type="scientific">Bradyrhizobium septentrionale</name>
    <dbReference type="NCBI Taxonomy" id="1404411"/>
    <lineage>
        <taxon>Bacteria</taxon>
        <taxon>Pseudomonadati</taxon>
        <taxon>Pseudomonadota</taxon>
        <taxon>Alphaproteobacteria</taxon>
        <taxon>Hyphomicrobiales</taxon>
        <taxon>Nitrobacteraceae</taxon>
        <taxon>Bradyrhizobium</taxon>
    </lineage>
</organism>
<evidence type="ECO:0000259" key="1">
    <source>
        <dbReference type="Pfam" id="PF19116"/>
    </source>
</evidence>
<dbReference type="Proteomes" id="UP001432046">
    <property type="component" value="Chromosome"/>
</dbReference>
<name>A0ABZ2NSA2_9BRAD</name>
<reference evidence="2" key="1">
    <citation type="journal article" date="2021" name="Int. J. Syst. Evol. Microbiol.">
        <title>Bradyrhizobium septentrionale sp. nov. (sv. septentrionale) and Bradyrhizobium quebecense sp. nov. (sv. septentrionale) associated with legumes native to Canada possess rearranged symbiosis genes and numerous insertion sequences.</title>
        <authorList>
            <person name="Bromfield E.S.P."/>
            <person name="Cloutier S."/>
        </authorList>
    </citation>
    <scope>NUCLEOTIDE SEQUENCE</scope>
    <source>
        <strain evidence="2">5S5</strain>
    </source>
</reference>
<dbReference type="InterPro" id="IPR043824">
    <property type="entry name" value="DUF5801"/>
</dbReference>
<protein>
    <submittedName>
        <fullName evidence="2">DUF5801 repeats-in-toxin domain-containing protein</fullName>
    </submittedName>
</protein>
<evidence type="ECO:0000313" key="2">
    <source>
        <dbReference type="EMBL" id="WXC77409.1"/>
    </source>
</evidence>
<dbReference type="Pfam" id="PF19116">
    <property type="entry name" value="DUF5801"/>
    <property type="match status" value="7"/>
</dbReference>
<feature type="domain" description="DUF5801" evidence="1">
    <location>
        <begin position="599"/>
        <end position="760"/>
    </location>
</feature>
<dbReference type="InterPro" id="IPR011049">
    <property type="entry name" value="Serralysin-like_metalloprot_C"/>
</dbReference>
<dbReference type="EMBL" id="CP147711">
    <property type="protein sequence ID" value="WXC77409.1"/>
    <property type="molecule type" value="Genomic_DNA"/>
</dbReference>
<feature type="domain" description="DUF5801" evidence="1">
    <location>
        <begin position="782"/>
        <end position="943"/>
    </location>
</feature>
<dbReference type="RefSeq" id="WP_338833505.1">
    <property type="nucleotide sequence ID" value="NZ_CP147711.1"/>
</dbReference>
<dbReference type="SUPFAM" id="SSF51120">
    <property type="entry name" value="beta-Roll"/>
    <property type="match status" value="1"/>
</dbReference>
<evidence type="ECO:0000313" key="3">
    <source>
        <dbReference type="Proteomes" id="UP001432046"/>
    </source>
</evidence>
<dbReference type="InterPro" id="IPR001343">
    <property type="entry name" value="Hemolysn_Ca-bd"/>
</dbReference>
<feature type="domain" description="DUF5801" evidence="1">
    <location>
        <begin position="965"/>
        <end position="1129"/>
    </location>
</feature>
<feature type="domain" description="DUF5801" evidence="1">
    <location>
        <begin position="233"/>
        <end position="394"/>
    </location>
</feature>
<reference evidence="2" key="2">
    <citation type="submission" date="2024-03" db="EMBL/GenBank/DDBJ databases">
        <authorList>
            <person name="Bromfield E.S.P."/>
            <person name="Cloutier S."/>
        </authorList>
    </citation>
    <scope>NUCLEOTIDE SEQUENCE</scope>
    <source>
        <strain evidence="2">5S5</strain>
    </source>
</reference>
<feature type="domain" description="DUF5801" evidence="1">
    <location>
        <begin position="416"/>
        <end position="577"/>
    </location>
</feature>
<accession>A0ABZ2NSA2</accession>
<feature type="domain" description="DUF5801" evidence="1">
    <location>
        <begin position="50"/>
        <end position="211"/>
    </location>
</feature>
<dbReference type="Gene3D" id="2.40.30.290">
    <property type="match status" value="6"/>
</dbReference>
<dbReference type="PRINTS" id="PR00313">
    <property type="entry name" value="CABNDNGRPT"/>
</dbReference>